<feature type="transmembrane region" description="Helical" evidence="6">
    <location>
        <begin position="479"/>
        <end position="498"/>
    </location>
</feature>
<feature type="transmembrane region" description="Helical" evidence="6">
    <location>
        <begin position="381"/>
        <end position="401"/>
    </location>
</feature>
<dbReference type="OrthoDB" id="2281380at2759"/>
<dbReference type="Gene3D" id="1.20.1250.20">
    <property type="entry name" value="MFS general substrate transporter like domains"/>
    <property type="match status" value="1"/>
</dbReference>
<dbReference type="InParanoid" id="A0A1X2HRP1"/>
<comment type="caution">
    <text evidence="8">The sequence shown here is derived from an EMBL/GenBank/DDBJ whole genome shotgun (WGS) entry which is preliminary data.</text>
</comment>
<evidence type="ECO:0000256" key="1">
    <source>
        <dbReference type="ARBA" id="ARBA00004141"/>
    </source>
</evidence>
<evidence type="ECO:0000256" key="3">
    <source>
        <dbReference type="ARBA" id="ARBA00022692"/>
    </source>
</evidence>
<comment type="similarity">
    <text evidence="2">Belongs to the major facilitator superfamily. MFSD6 family.</text>
</comment>
<reference evidence="8 9" key="1">
    <citation type="submission" date="2016-07" db="EMBL/GenBank/DDBJ databases">
        <title>Pervasive Adenine N6-methylation of Active Genes in Fungi.</title>
        <authorList>
            <consortium name="DOE Joint Genome Institute"/>
            <person name="Mondo S.J."/>
            <person name="Dannebaum R.O."/>
            <person name="Kuo R.C."/>
            <person name="Labutti K."/>
            <person name="Haridas S."/>
            <person name="Kuo A."/>
            <person name="Salamov A."/>
            <person name="Ahrendt S.R."/>
            <person name="Lipzen A."/>
            <person name="Sullivan W."/>
            <person name="Andreopoulos W.B."/>
            <person name="Clum A."/>
            <person name="Lindquist E."/>
            <person name="Daum C."/>
            <person name="Ramamoorthy G.K."/>
            <person name="Gryganskyi A."/>
            <person name="Culley D."/>
            <person name="Magnuson J.K."/>
            <person name="James T.Y."/>
            <person name="O'Malley M.A."/>
            <person name="Stajich J.E."/>
            <person name="Spatafora J.W."/>
            <person name="Visel A."/>
            <person name="Grigoriev I.V."/>
        </authorList>
    </citation>
    <scope>NUCLEOTIDE SEQUENCE [LARGE SCALE GENOMIC DNA]</scope>
    <source>
        <strain evidence="8 9">NRRL 2496</strain>
    </source>
</reference>
<name>A0A1X2HRP1_SYNRA</name>
<keyword evidence="9" id="KW-1185">Reference proteome</keyword>
<dbReference type="InterPro" id="IPR036259">
    <property type="entry name" value="MFS_trans_sf"/>
</dbReference>
<evidence type="ECO:0000256" key="4">
    <source>
        <dbReference type="ARBA" id="ARBA00022989"/>
    </source>
</evidence>
<feature type="transmembrane region" description="Helical" evidence="6">
    <location>
        <begin position="6"/>
        <end position="26"/>
    </location>
</feature>
<dbReference type="SUPFAM" id="SSF103473">
    <property type="entry name" value="MFS general substrate transporter"/>
    <property type="match status" value="1"/>
</dbReference>
<feature type="transmembrane region" description="Helical" evidence="6">
    <location>
        <begin position="154"/>
        <end position="178"/>
    </location>
</feature>
<dbReference type="Proteomes" id="UP000242180">
    <property type="component" value="Unassembled WGS sequence"/>
</dbReference>
<gene>
    <name evidence="8" type="ORF">BCR43DRAFT_559235</name>
</gene>
<comment type="subcellular location">
    <subcellularLocation>
        <location evidence="1">Membrane</location>
        <topology evidence="1">Multi-pass membrane protein</topology>
    </subcellularLocation>
</comment>
<dbReference type="PANTHER" id="PTHR16172">
    <property type="entry name" value="MAJOR FACILITATOR SUPERFAMILY DOMAIN-CONTAINING PROTEIN 6-LIKE"/>
    <property type="match status" value="1"/>
</dbReference>
<dbReference type="InterPro" id="IPR024989">
    <property type="entry name" value="MFS_assoc_dom"/>
</dbReference>
<feature type="transmembrane region" description="Helical" evidence="6">
    <location>
        <begin position="408"/>
        <end position="431"/>
    </location>
</feature>
<feature type="transmembrane region" description="Helical" evidence="6">
    <location>
        <begin position="33"/>
        <end position="55"/>
    </location>
</feature>
<feature type="transmembrane region" description="Helical" evidence="6">
    <location>
        <begin position="322"/>
        <end position="343"/>
    </location>
</feature>
<sequence>MDWVKILVATYAAGTTTFDVYLPLLLRQKDLQLFAVGLSLAVVWTCRLISCNLWTAMWDSSTNPRTFPRAMAALTCLATAALSALYASPTYYLLLAAILLIYSATAHPAFLDIIVIKRFGESKSWLYDRERYVGVLTAALVVSLVALDLDAVYIASGVCLLMAIVILVGIATAGGLVVQPNNDDDTYEQGLPPTFLKNAATHNTFNYKPYSLFGEPLSHISEEDSIMVGRSQYAPSLLRRDSHQSACSINSVTTTMSYYHEYGATHTSYPHRYPTNAQPTLSSAKDLAMLPMPPPHAPLATLGLPRQVGPTTLPWQLHSMSVSALLLGIIYGLINGLLPVFLVESVALDPVYCGLALMLPLVADVALHITVHWWAPRLTAMGTVGVVHGTLAVCAFSYACLRAEHSPLWVLVCQFAQGVAFQLIWLCMAQRTNILLWTEEDLRSTQVSKLSALYSALGPALGALAASFLAENQEASFAVVYRLTVALVAVSYVFAWGWSSSD</sequence>
<keyword evidence="4 6" id="KW-1133">Transmembrane helix</keyword>
<feature type="transmembrane region" description="Helical" evidence="6">
    <location>
        <begin position="451"/>
        <end position="470"/>
    </location>
</feature>
<feature type="transmembrane region" description="Helical" evidence="6">
    <location>
        <begin position="355"/>
        <end position="375"/>
    </location>
</feature>
<evidence type="ECO:0000313" key="9">
    <source>
        <dbReference type="Proteomes" id="UP000242180"/>
    </source>
</evidence>
<feature type="domain" description="Major facilitator superfamily associated" evidence="7">
    <location>
        <begin position="11"/>
        <end position="476"/>
    </location>
</feature>
<evidence type="ECO:0000256" key="2">
    <source>
        <dbReference type="ARBA" id="ARBA00005241"/>
    </source>
</evidence>
<dbReference type="Pfam" id="PF12832">
    <property type="entry name" value="MFS_1_like"/>
    <property type="match status" value="1"/>
</dbReference>
<feature type="transmembrane region" description="Helical" evidence="6">
    <location>
        <begin position="131"/>
        <end position="147"/>
    </location>
</feature>
<keyword evidence="5 6" id="KW-0472">Membrane</keyword>
<proteinExistence type="inferred from homology"/>
<dbReference type="EMBL" id="MCGN01000001">
    <property type="protein sequence ID" value="ORZ02247.1"/>
    <property type="molecule type" value="Genomic_DNA"/>
</dbReference>
<feature type="transmembrane region" description="Helical" evidence="6">
    <location>
        <begin position="92"/>
        <end position="111"/>
    </location>
</feature>
<evidence type="ECO:0000313" key="8">
    <source>
        <dbReference type="EMBL" id="ORZ02247.1"/>
    </source>
</evidence>
<evidence type="ECO:0000259" key="7">
    <source>
        <dbReference type="Pfam" id="PF12832"/>
    </source>
</evidence>
<dbReference type="PANTHER" id="PTHR16172:SF41">
    <property type="entry name" value="MAJOR FACILITATOR SUPERFAMILY DOMAIN-CONTAINING PROTEIN 6-LIKE"/>
    <property type="match status" value="1"/>
</dbReference>
<protein>
    <recommendedName>
        <fullName evidence="7">Major facilitator superfamily associated domain-containing protein</fullName>
    </recommendedName>
</protein>
<feature type="transmembrane region" description="Helical" evidence="6">
    <location>
        <begin position="67"/>
        <end position="85"/>
    </location>
</feature>
<evidence type="ECO:0000256" key="5">
    <source>
        <dbReference type="ARBA" id="ARBA00023136"/>
    </source>
</evidence>
<evidence type="ECO:0000256" key="6">
    <source>
        <dbReference type="SAM" id="Phobius"/>
    </source>
</evidence>
<keyword evidence="3 6" id="KW-0812">Transmembrane</keyword>
<accession>A0A1X2HRP1</accession>
<dbReference type="AlphaFoldDB" id="A0A1X2HRP1"/>
<organism evidence="8 9">
    <name type="scientific">Syncephalastrum racemosum</name>
    <name type="common">Filamentous fungus</name>
    <dbReference type="NCBI Taxonomy" id="13706"/>
    <lineage>
        <taxon>Eukaryota</taxon>
        <taxon>Fungi</taxon>
        <taxon>Fungi incertae sedis</taxon>
        <taxon>Mucoromycota</taxon>
        <taxon>Mucoromycotina</taxon>
        <taxon>Mucoromycetes</taxon>
        <taxon>Mucorales</taxon>
        <taxon>Syncephalastraceae</taxon>
        <taxon>Syncephalastrum</taxon>
    </lineage>
</organism>
<dbReference type="InterPro" id="IPR051717">
    <property type="entry name" value="MFS_MFSD6"/>
</dbReference>
<dbReference type="GO" id="GO:0016020">
    <property type="term" value="C:membrane"/>
    <property type="evidence" value="ECO:0007669"/>
    <property type="project" value="UniProtKB-SubCell"/>
</dbReference>